<evidence type="ECO:0000256" key="3">
    <source>
        <dbReference type="ARBA" id="ARBA00022759"/>
    </source>
</evidence>
<gene>
    <name evidence="9" type="ORF">ACFO3D_02380</name>
</gene>
<keyword evidence="10" id="KW-1185">Reference proteome</keyword>
<dbReference type="InterPro" id="IPR013551">
    <property type="entry name" value="YicC-like_C"/>
</dbReference>
<evidence type="ECO:0000256" key="1">
    <source>
        <dbReference type="ARBA" id="ARBA00001968"/>
    </source>
</evidence>
<proteinExistence type="inferred from homology"/>
<organism evidence="9 10">
    <name type="scientific">Virgibacillus kekensis</name>
    <dbReference type="NCBI Taxonomy" id="202261"/>
    <lineage>
        <taxon>Bacteria</taxon>
        <taxon>Bacillati</taxon>
        <taxon>Bacillota</taxon>
        <taxon>Bacilli</taxon>
        <taxon>Bacillales</taxon>
        <taxon>Bacillaceae</taxon>
        <taxon>Virgibacillus</taxon>
    </lineage>
</organism>
<dbReference type="PANTHER" id="PTHR30636:SF3">
    <property type="entry name" value="UPF0701 PROTEIN YICC"/>
    <property type="match status" value="1"/>
</dbReference>
<dbReference type="GO" id="GO:0016787">
    <property type="term" value="F:hydrolase activity"/>
    <property type="evidence" value="ECO:0007669"/>
    <property type="project" value="UniProtKB-KW"/>
</dbReference>
<evidence type="ECO:0000256" key="4">
    <source>
        <dbReference type="ARBA" id="ARBA00022801"/>
    </source>
</evidence>
<keyword evidence="2" id="KW-0540">Nuclease</keyword>
<keyword evidence="3" id="KW-0255">Endonuclease</keyword>
<evidence type="ECO:0000313" key="10">
    <source>
        <dbReference type="Proteomes" id="UP001595989"/>
    </source>
</evidence>
<dbReference type="EC" id="3.1.-.-" evidence="9"/>
<protein>
    <submittedName>
        <fullName evidence="9">YicC/YloC family endoribonuclease</fullName>
        <ecNumber evidence="9">3.1.-.-</ecNumber>
    </submittedName>
</protein>
<name>A0ABV9DE44_9BACI</name>
<sequence length="293" mass="33917">MARSMTGYGRDTAVFGDTTITIEIRSVNHRFIDFTAKVPHSFMFLEDKLKRIIKSYFHRGKVDIYINVEGSGLVRKKLVPDWELMDQYIKQMENVKMRYQLEGDISAAALVTNPDMMSVHEVEEQPDDLEEVIISSAKRSCEQVLNMRDEEGSYLLKDLTNIMQKIESTAEKISSRRDQVIEEYRDRIRARIDDYTGNHDIIDQARMHQEIALMAEKGDITEEITRLSSHIKHFFETVEGEGPVGRKLDFIIQEMHREANTIGSKSNDSKIGVWIVTLKSDIEKVKEQIQNIE</sequence>
<comment type="cofactor">
    <cofactor evidence="1">
        <name>a divalent metal cation</name>
        <dbReference type="ChEBI" id="CHEBI:60240"/>
    </cofactor>
</comment>
<dbReference type="InterPro" id="IPR013527">
    <property type="entry name" value="YicC-like_N"/>
</dbReference>
<dbReference type="InterPro" id="IPR005229">
    <property type="entry name" value="YicC/YloC-like"/>
</dbReference>
<evidence type="ECO:0000259" key="8">
    <source>
        <dbReference type="Pfam" id="PF08340"/>
    </source>
</evidence>
<evidence type="ECO:0000256" key="6">
    <source>
        <dbReference type="SAM" id="Coils"/>
    </source>
</evidence>
<feature type="coiled-coil region" evidence="6">
    <location>
        <begin position="156"/>
        <end position="183"/>
    </location>
</feature>
<feature type="domain" description="Endoribonuclease YicC-like C-terminal" evidence="8">
    <location>
        <begin position="173"/>
        <end position="293"/>
    </location>
</feature>
<dbReference type="Pfam" id="PF03755">
    <property type="entry name" value="YicC-like_N"/>
    <property type="match status" value="1"/>
</dbReference>
<keyword evidence="6" id="KW-0175">Coiled coil</keyword>
<keyword evidence="4 9" id="KW-0378">Hydrolase</keyword>
<evidence type="ECO:0000313" key="9">
    <source>
        <dbReference type="EMBL" id="MFC4557056.1"/>
    </source>
</evidence>
<dbReference type="EMBL" id="JBHSFU010000003">
    <property type="protein sequence ID" value="MFC4557056.1"/>
    <property type="molecule type" value="Genomic_DNA"/>
</dbReference>
<feature type="domain" description="Endoribonuclease YicC-like N-terminal" evidence="7">
    <location>
        <begin position="3"/>
        <end position="155"/>
    </location>
</feature>
<evidence type="ECO:0000256" key="5">
    <source>
        <dbReference type="ARBA" id="ARBA00035648"/>
    </source>
</evidence>
<accession>A0ABV9DE44</accession>
<dbReference type="Proteomes" id="UP001595989">
    <property type="component" value="Unassembled WGS sequence"/>
</dbReference>
<evidence type="ECO:0000259" key="7">
    <source>
        <dbReference type="Pfam" id="PF03755"/>
    </source>
</evidence>
<dbReference type="PANTHER" id="PTHR30636">
    <property type="entry name" value="UPF0701 PROTEIN YICC"/>
    <property type="match status" value="1"/>
</dbReference>
<reference evidence="10" key="1">
    <citation type="journal article" date="2019" name="Int. J. Syst. Evol. Microbiol.">
        <title>The Global Catalogue of Microorganisms (GCM) 10K type strain sequencing project: providing services to taxonomists for standard genome sequencing and annotation.</title>
        <authorList>
            <consortium name="The Broad Institute Genomics Platform"/>
            <consortium name="The Broad Institute Genome Sequencing Center for Infectious Disease"/>
            <person name="Wu L."/>
            <person name="Ma J."/>
        </authorList>
    </citation>
    <scope>NUCLEOTIDE SEQUENCE [LARGE SCALE GENOMIC DNA]</scope>
    <source>
        <strain evidence="10">CGMCC 4.7426</strain>
    </source>
</reference>
<evidence type="ECO:0000256" key="2">
    <source>
        <dbReference type="ARBA" id="ARBA00022722"/>
    </source>
</evidence>
<dbReference type="Pfam" id="PF08340">
    <property type="entry name" value="YicC-like_C"/>
    <property type="match status" value="1"/>
</dbReference>
<dbReference type="RefSeq" id="WP_390292996.1">
    <property type="nucleotide sequence ID" value="NZ_JBHSFU010000003.1"/>
</dbReference>
<comment type="caution">
    <text evidence="9">The sequence shown here is derived from an EMBL/GenBank/DDBJ whole genome shotgun (WGS) entry which is preliminary data.</text>
</comment>
<dbReference type="NCBIfam" id="TIGR00255">
    <property type="entry name" value="YicC/YloC family endoribonuclease"/>
    <property type="match status" value="1"/>
</dbReference>
<comment type="similarity">
    <text evidence="5">Belongs to the YicC/YloC family.</text>
</comment>